<evidence type="ECO:0000256" key="3">
    <source>
        <dbReference type="PROSITE-ProRule" id="PRU01360"/>
    </source>
</evidence>
<sequence>MKNNIKGFQLLMLILLLLCGSSKGQLADYAQNKEKIYIQTNHVFFKPGEELFFKIYLVNAKNNFISVLSNVVYVEIIGPSGSIVEKQNYHIEDGYAEGSFQFGEEVPGGMYKIRAYSNWMQNEKENTWFTKEITVQSVLAPRVLMKLEFPEKGYGPGDEVTAAYAIRDLGDRPIPGYSAKYTVSIQGQTIITDAVRTDSRGKAAIRFKLPADLNSSDGLLNVTVNVDGYTEAISRSIPIIVNKIDLQFMPEGGTFIAGIPANVAFKAINEFGKPADVKGLIKDELNNTITSFESTHDGMGQVAFTPQEGRSYRAVLLKPAGVVQHFDLPAVSRQGLVMHIRRKEKLLQVSITTTRDIDIRLVAQSKNDVHYYKELSLQKGTQVVEIDPATFPTGIARFTITTATRIPLAERIVFLHADRILNVKITTDKERYQPREKVTLHLKTVDETGQPVASNFSLTVIDDKLWSLADDKQDHILSWLLMSSELHGKIEEPQFYFRQDKKAAASSLDLVMLTHGYRYFDYIDHVERTGQPKFGADLSNILSGVIADINDKPVKSTVYLIRSFDKNNTAASKIIKQETGEDGKFFFTDITPAANYYIMARSVNKKEHVYIRGVMQGAEYIPTPAKKLKDPFADDRLPAPLMADVNKNIDKGLNGFFALDIPKQDVMEWAKDADRKLEEVVVIGYGTQRKQQLAGAVTTVNSQEIVTNVSNMLYGRVAGLEIKTNQLYNSDEFHIRGSQSISNSNQPLILLDGIPVDKLSDAINPADIVSITILKDASATALYGSQGANGVILITSRKENYPSTIINLEPTYYYTSKAIQLKQDRYTVTKGFYAPKYLSPETQVRDDFRETIYWNPVVQTDNKGDATVEFYNSDANTTFRAIAEGIGYNGKLGRSEKTYSVKSPLMVDAKIPPYMTTGDVVRIPLVIRNNTEKAVTAKVLALLPYNVTQEPHPDSVSVPADSSVQVLITVKAKSAVKGNFEFIVTADKRREFISLPVKIVSNGFPVITTLSGNKSSETKFTVDHMMEGTLATELKVFNKIEDRLLSDIESMLREPYGCFEQTSSTTYPNIYILRFLRNSGNRNLTVENKAMDYLKAGYKRLIGFETAQNGFEWFGRTPPHEALTAYGLLEFTAMSEFLHVDKQMLARTKKFLLSRRDGKGNFQIHKQGLDAFASVPDHIAGCYIVYALTAAGVKTEIQKEYNTAVKQAMESKDAYLSSMMALAAHHMGQLNDFNQLLSAAKQAKLQSATSVTNSRNTSLRVETIALYALALMKEQTPDMGAIADLITGIMKEKKYYGYGSTQATVLALQAIVEYQKIIGDKIAASQMEIKVNNKTVFLGSQPQSAVDNIRDGNNVFSIRYKDENINAPYQLELAYYTSLPPTDPQAELKISTSLSDSSTRVGETVRMQVKVTNTKDILQPMSIAKVGIPAGLTVQPWQLKEILEQEKIAYYEIFDNYLVLYWMGFAPGETKTVNFDLKAEIGGNYKGKASTVYLYYTPEFKHWISGTAITIE</sequence>
<feature type="chain" id="PRO_5025507455" evidence="4">
    <location>
        <begin position="28"/>
        <end position="1512"/>
    </location>
</feature>
<dbReference type="Pfam" id="PF07678">
    <property type="entry name" value="TED_complement"/>
    <property type="match status" value="1"/>
</dbReference>
<keyword evidence="3" id="KW-0472">Membrane</keyword>
<dbReference type="GO" id="GO:0009279">
    <property type="term" value="C:cell outer membrane"/>
    <property type="evidence" value="ECO:0007669"/>
    <property type="project" value="UniProtKB-SubCell"/>
</dbReference>
<keyword evidence="3" id="KW-0998">Cell outer membrane</keyword>
<evidence type="ECO:0000256" key="1">
    <source>
        <dbReference type="ARBA" id="ARBA00022729"/>
    </source>
</evidence>
<gene>
    <name evidence="6" type="ORF">GWR21_28055</name>
</gene>
<comment type="similarity">
    <text evidence="3">Belongs to the TonB-dependent receptor family.</text>
</comment>
<name>A0A6B9ZLJ4_9BACT</name>
<proteinExistence type="inferred from homology"/>
<keyword evidence="6" id="KW-0675">Receptor</keyword>
<dbReference type="InterPro" id="IPR050473">
    <property type="entry name" value="A2M/Complement_sys"/>
</dbReference>
<comment type="subcellular location">
    <subcellularLocation>
        <location evidence="3">Cell outer membrane</location>
        <topology evidence="3">Multi-pass membrane protein</topology>
    </subcellularLocation>
</comment>
<keyword evidence="3" id="KW-0813">Transport</keyword>
<dbReference type="GO" id="GO:0004866">
    <property type="term" value="F:endopeptidase inhibitor activity"/>
    <property type="evidence" value="ECO:0007669"/>
    <property type="project" value="InterPro"/>
</dbReference>
<keyword evidence="2" id="KW-0882">Thioester bond</keyword>
<dbReference type="InterPro" id="IPR011626">
    <property type="entry name" value="Alpha-macroglobulin_TED"/>
</dbReference>
<accession>A0A6B9ZLJ4</accession>
<dbReference type="NCBIfam" id="TIGR04057">
    <property type="entry name" value="SusC_RagA_signa"/>
    <property type="match status" value="1"/>
</dbReference>
<feature type="domain" description="Alpha-2-macroglobulin" evidence="5">
    <location>
        <begin position="851"/>
        <end position="941"/>
    </location>
</feature>
<dbReference type="SUPFAM" id="SSF49410">
    <property type="entry name" value="Alpha-macroglobulin receptor domain"/>
    <property type="match status" value="1"/>
</dbReference>
<keyword evidence="1 4" id="KW-0732">Signal</keyword>
<keyword evidence="3" id="KW-1134">Transmembrane beta strand</keyword>
<reference evidence="6 7" key="1">
    <citation type="submission" date="2020-01" db="EMBL/GenBank/DDBJ databases">
        <title>Complete genome sequence of Chitinophaga sp. H33E-04 isolated from quinoa roots.</title>
        <authorList>
            <person name="Weon H.-Y."/>
            <person name="Lee S.A."/>
        </authorList>
    </citation>
    <scope>NUCLEOTIDE SEQUENCE [LARGE SCALE GENOMIC DNA]</scope>
    <source>
        <strain evidence="6 7">H33E-04</strain>
    </source>
</reference>
<dbReference type="KEGG" id="chih:GWR21_28055"/>
<feature type="signal peptide" evidence="4">
    <location>
        <begin position="1"/>
        <end position="27"/>
    </location>
</feature>
<dbReference type="PANTHER" id="PTHR11412:SF136">
    <property type="entry name" value="CD109 ANTIGEN"/>
    <property type="match status" value="1"/>
</dbReference>
<evidence type="ECO:0000256" key="4">
    <source>
        <dbReference type="SAM" id="SignalP"/>
    </source>
</evidence>
<dbReference type="RefSeq" id="WP_162335016.1">
    <property type="nucleotide sequence ID" value="NZ_CP048113.1"/>
</dbReference>
<evidence type="ECO:0000313" key="6">
    <source>
        <dbReference type="EMBL" id="QHS63300.1"/>
    </source>
</evidence>
<protein>
    <submittedName>
        <fullName evidence="6">TonB-dependent receptor plug domain-containing protein</fullName>
    </submittedName>
</protein>
<dbReference type="Gene3D" id="2.60.40.690">
    <property type="entry name" value="Alpha-macroglobulin, receptor-binding domain"/>
    <property type="match status" value="1"/>
</dbReference>
<dbReference type="InterPro" id="IPR037066">
    <property type="entry name" value="Plug_dom_sf"/>
</dbReference>
<dbReference type="GO" id="GO:0005615">
    <property type="term" value="C:extracellular space"/>
    <property type="evidence" value="ECO:0007669"/>
    <property type="project" value="InterPro"/>
</dbReference>
<keyword evidence="7" id="KW-1185">Reference proteome</keyword>
<dbReference type="InterPro" id="IPR023997">
    <property type="entry name" value="TonB-dep_OMP_SusC/RagA_CS"/>
</dbReference>
<dbReference type="EMBL" id="CP048113">
    <property type="protein sequence ID" value="QHS63300.1"/>
    <property type="molecule type" value="Genomic_DNA"/>
</dbReference>
<dbReference type="InterPro" id="IPR001599">
    <property type="entry name" value="Macroglobln_a2"/>
</dbReference>
<dbReference type="Pfam" id="PF07715">
    <property type="entry name" value="Plug"/>
    <property type="match status" value="1"/>
</dbReference>
<dbReference type="PROSITE" id="PS52016">
    <property type="entry name" value="TONB_DEPENDENT_REC_3"/>
    <property type="match status" value="1"/>
</dbReference>
<dbReference type="Pfam" id="PF00207">
    <property type="entry name" value="A2M"/>
    <property type="match status" value="1"/>
</dbReference>
<dbReference type="Gene3D" id="2.60.40.1930">
    <property type="match status" value="1"/>
</dbReference>
<dbReference type="Gene3D" id="2.170.130.10">
    <property type="entry name" value="TonB-dependent receptor, plug domain"/>
    <property type="match status" value="1"/>
</dbReference>
<evidence type="ECO:0000256" key="2">
    <source>
        <dbReference type="ARBA" id="ARBA00022966"/>
    </source>
</evidence>
<organism evidence="6 7">
    <name type="scientific">Chitinophaga agri</name>
    <dbReference type="NCBI Taxonomy" id="2703787"/>
    <lineage>
        <taxon>Bacteria</taxon>
        <taxon>Pseudomonadati</taxon>
        <taxon>Bacteroidota</taxon>
        <taxon>Chitinophagia</taxon>
        <taxon>Chitinophagales</taxon>
        <taxon>Chitinophagaceae</taxon>
        <taxon>Chitinophaga</taxon>
    </lineage>
</organism>
<dbReference type="InterPro" id="IPR047565">
    <property type="entry name" value="Alpha-macroglob_thiol-ester_cl"/>
</dbReference>
<dbReference type="InterPro" id="IPR008930">
    <property type="entry name" value="Terpenoid_cyclase/PrenylTrfase"/>
</dbReference>
<evidence type="ECO:0000313" key="7">
    <source>
        <dbReference type="Proteomes" id="UP000476411"/>
    </source>
</evidence>
<dbReference type="InterPro" id="IPR036595">
    <property type="entry name" value="A-macroglobulin_rcpt-bd_sf"/>
</dbReference>
<dbReference type="SUPFAM" id="SSF48239">
    <property type="entry name" value="Terpenoid cyclases/Protein prenyltransferases"/>
    <property type="match status" value="1"/>
</dbReference>
<dbReference type="Proteomes" id="UP000476411">
    <property type="component" value="Chromosome"/>
</dbReference>
<dbReference type="SMART" id="SM01419">
    <property type="entry name" value="Thiol-ester_cl"/>
    <property type="match status" value="1"/>
</dbReference>
<dbReference type="InterPro" id="IPR039426">
    <property type="entry name" value="TonB-dep_rcpt-like"/>
</dbReference>
<evidence type="ECO:0000259" key="5">
    <source>
        <dbReference type="SMART" id="SM01360"/>
    </source>
</evidence>
<dbReference type="InterPro" id="IPR012910">
    <property type="entry name" value="Plug_dom"/>
</dbReference>
<dbReference type="CDD" id="cd02891">
    <property type="entry name" value="A2M_like"/>
    <property type="match status" value="1"/>
</dbReference>
<dbReference type="PANTHER" id="PTHR11412">
    <property type="entry name" value="MACROGLOBULIN / COMPLEMENT"/>
    <property type="match status" value="1"/>
</dbReference>
<keyword evidence="3" id="KW-0812">Transmembrane</keyword>
<dbReference type="SMART" id="SM01360">
    <property type="entry name" value="A2M"/>
    <property type="match status" value="1"/>
</dbReference>
<dbReference type="Gene3D" id="1.50.10.20">
    <property type="match status" value="1"/>
</dbReference>
<dbReference type="SUPFAM" id="SSF56935">
    <property type="entry name" value="Porins"/>
    <property type="match status" value="1"/>
</dbReference>